<keyword evidence="2" id="KW-1185">Reference proteome</keyword>
<evidence type="ECO:0000313" key="1">
    <source>
        <dbReference type="EMBL" id="OMO94654.1"/>
    </source>
</evidence>
<accession>A0A1R3JIK3</accession>
<dbReference type="Proteomes" id="UP000187203">
    <property type="component" value="Unassembled WGS sequence"/>
</dbReference>
<protein>
    <submittedName>
        <fullName evidence="1">Uncharacterized protein</fullName>
    </submittedName>
</protein>
<gene>
    <name evidence="1" type="ORF">COLO4_16219</name>
</gene>
<comment type="caution">
    <text evidence="1">The sequence shown here is derived from an EMBL/GenBank/DDBJ whole genome shotgun (WGS) entry which is preliminary data.</text>
</comment>
<proteinExistence type="predicted"/>
<dbReference type="EMBL" id="AWUE01015987">
    <property type="protein sequence ID" value="OMO94654.1"/>
    <property type="molecule type" value="Genomic_DNA"/>
</dbReference>
<name>A0A1R3JIK3_9ROSI</name>
<dbReference type="AlphaFoldDB" id="A0A1R3JIK3"/>
<evidence type="ECO:0000313" key="2">
    <source>
        <dbReference type="Proteomes" id="UP000187203"/>
    </source>
</evidence>
<sequence>MVKTWIANHNWTYSVRRVPAEDVKRQEKKIRLITDSKRRDSSATVLYITTMNTKSADEQTFAAAEAQC</sequence>
<reference evidence="2" key="1">
    <citation type="submission" date="2013-09" db="EMBL/GenBank/DDBJ databases">
        <title>Corchorus olitorius genome sequencing.</title>
        <authorList>
            <person name="Alam M."/>
            <person name="Haque M.S."/>
            <person name="Islam M.S."/>
            <person name="Emdad E.M."/>
            <person name="Islam M.M."/>
            <person name="Ahmed B."/>
            <person name="Halim A."/>
            <person name="Hossen Q.M.M."/>
            <person name="Hossain M.Z."/>
            <person name="Ahmed R."/>
            <person name="Khan M.M."/>
            <person name="Islam R."/>
            <person name="Rashid M.M."/>
            <person name="Khan S.A."/>
            <person name="Rahman M.S."/>
            <person name="Alam M."/>
            <person name="Yahiya A.S."/>
            <person name="Khan M.S."/>
            <person name="Azam M.S."/>
            <person name="Haque T."/>
            <person name="Lashkar M.Z.H."/>
            <person name="Akhand A.I."/>
            <person name="Morshed G."/>
            <person name="Roy S."/>
            <person name="Uddin K.S."/>
            <person name="Rabeya T."/>
            <person name="Hossain A.S."/>
            <person name="Chowdhury A."/>
            <person name="Snigdha A.R."/>
            <person name="Mortoza M.S."/>
            <person name="Matin S.A."/>
            <person name="Hoque S.M.E."/>
            <person name="Islam M.K."/>
            <person name="Roy D.K."/>
            <person name="Haider R."/>
            <person name="Moosa M.M."/>
            <person name="Elias S.M."/>
            <person name="Hasan A.M."/>
            <person name="Jahan S."/>
            <person name="Shafiuddin M."/>
            <person name="Mahmood N."/>
            <person name="Shommy N.S."/>
        </authorList>
    </citation>
    <scope>NUCLEOTIDE SEQUENCE [LARGE SCALE GENOMIC DNA]</scope>
    <source>
        <strain evidence="2">cv. O-4</strain>
    </source>
</reference>
<organism evidence="1 2">
    <name type="scientific">Corchorus olitorius</name>
    <dbReference type="NCBI Taxonomy" id="93759"/>
    <lineage>
        <taxon>Eukaryota</taxon>
        <taxon>Viridiplantae</taxon>
        <taxon>Streptophyta</taxon>
        <taxon>Embryophyta</taxon>
        <taxon>Tracheophyta</taxon>
        <taxon>Spermatophyta</taxon>
        <taxon>Magnoliopsida</taxon>
        <taxon>eudicotyledons</taxon>
        <taxon>Gunneridae</taxon>
        <taxon>Pentapetalae</taxon>
        <taxon>rosids</taxon>
        <taxon>malvids</taxon>
        <taxon>Malvales</taxon>
        <taxon>Malvaceae</taxon>
        <taxon>Grewioideae</taxon>
        <taxon>Apeibeae</taxon>
        <taxon>Corchorus</taxon>
    </lineage>
</organism>